<dbReference type="EMBL" id="NRDI02000009">
    <property type="protein sequence ID" value="KAI1513545.1"/>
    <property type="molecule type" value="Genomic_DNA"/>
</dbReference>
<evidence type="ECO:0000313" key="5">
    <source>
        <dbReference type="Proteomes" id="UP000249757"/>
    </source>
</evidence>
<evidence type="ECO:0000313" key="4">
    <source>
        <dbReference type="Proteomes" id="UP000245464"/>
    </source>
</evidence>
<reference evidence="3" key="3">
    <citation type="journal article" date="2022" name="bioRxiv">
        <title>A global pangenome for the wheat fungal pathogen Pyrenophora tritici-repentis and prediction of effector protein structural homology.</title>
        <authorList>
            <person name="Moolhuijzen P."/>
            <person name="See P.T."/>
            <person name="Shi G."/>
            <person name="Powell H.R."/>
            <person name="Cockram J."/>
            <person name="Jorgensen L.N."/>
            <person name="Benslimane H."/>
            <person name="Strelkov S.E."/>
            <person name="Turner J."/>
            <person name="Liu Z."/>
            <person name="Moffat C.S."/>
        </authorList>
    </citation>
    <scope>NUCLEOTIDE SEQUENCE</scope>
    <source>
        <strain evidence="3">86-124</strain>
    </source>
</reference>
<protein>
    <submittedName>
        <fullName evidence="3">Sucrase/ferredoxin domain containing protein</fullName>
    </submittedName>
</protein>
<evidence type="ECO:0000256" key="1">
    <source>
        <dbReference type="SAM" id="MobiDB-lite"/>
    </source>
</evidence>
<feature type="compositionally biased region" description="Basic and acidic residues" evidence="1">
    <location>
        <begin position="27"/>
        <end position="38"/>
    </location>
</feature>
<dbReference type="EMBL" id="NQIK02000001">
    <property type="protein sequence ID" value="KAF7577613.1"/>
    <property type="molecule type" value="Genomic_DNA"/>
</dbReference>
<evidence type="ECO:0000313" key="3">
    <source>
        <dbReference type="EMBL" id="KAI1513545.1"/>
    </source>
</evidence>
<name>A0A2W1F032_9PLEO</name>
<reference evidence="3" key="2">
    <citation type="submission" date="2021-05" db="EMBL/GenBank/DDBJ databases">
        <authorList>
            <person name="Moolhuijzen P.M."/>
            <person name="Moffat C.S."/>
        </authorList>
    </citation>
    <scope>NUCLEOTIDE SEQUENCE</scope>
    <source>
        <strain evidence="3">86-124</strain>
    </source>
</reference>
<dbReference type="Proteomes" id="UP000245464">
    <property type="component" value="Chromosome 1"/>
</dbReference>
<reference evidence="2" key="1">
    <citation type="journal article" date="2018" name="BMC Genomics">
        <title>Comparative genomics of the wheat fungal pathogen Pyrenophora tritici-repentis reveals chromosomal variations and genome plasticity.</title>
        <authorList>
            <person name="Moolhuijzen P."/>
            <person name="See P.T."/>
            <person name="Hane J.K."/>
            <person name="Shi G."/>
            <person name="Liu Z."/>
            <person name="Oliver R.P."/>
            <person name="Moffat C.S."/>
        </authorList>
    </citation>
    <scope>NUCLEOTIDE SEQUENCE [LARGE SCALE GENOMIC DNA]</scope>
    <source>
        <strain evidence="2">M4</strain>
    </source>
</reference>
<feature type="region of interest" description="Disordered" evidence="1">
    <location>
        <begin position="1"/>
        <end position="46"/>
    </location>
</feature>
<gene>
    <name evidence="3" type="ORF">Ptr86124_007447</name>
    <name evidence="2" type="ORF">PtrM4_018530</name>
</gene>
<evidence type="ECO:0000313" key="2">
    <source>
        <dbReference type="EMBL" id="KAF7577613.1"/>
    </source>
</evidence>
<accession>A0A2W1F032</accession>
<organism evidence="2 4">
    <name type="scientific">Pyrenophora tritici-repentis</name>
    <dbReference type="NCBI Taxonomy" id="45151"/>
    <lineage>
        <taxon>Eukaryota</taxon>
        <taxon>Fungi</taxon>
        <taxon>Dikarya</taxon>
        <taxon>Ascomycota</taxon>
        <taxon>Pezizomycotina</taxon>
        <taxon>Dothideomycetes</taxon>
        <taxon>Pleosporomycetidae</taxon>
        <taxon>Pleosporales</taxon>
        <taxon>Pleosporineae</taxon>
        <taxon>Pleosporaceae</taxon>
        <taxon>Pyrenophora</taxon>
    </lineage>
</organism>
<reference evidence="5" key="4">
    <citation type="journal article" date="2022" name="Microb. Genom.">
        <title>A global pangenome for the wheat fungal pathogen Pyrenophora tritici-repentis and prediction of effector protein structural homology.</title>
        <authorList>
            <person name="Moolhuijzen P.M."/>
            <person name="See P.T."/>
            <person name="Shi G."/>
            <person name="Powell H.R."/>
            <person name="Cockram J."/>
            <person name="Jorgensen L.N."/>
            <person name="Benslimane H."/>
            <person name="Strelkov S.E."/>
            <person name="Turner J."/>
            <person name="Liu Z."/>
            <person name="Moffat C.S."/>
        </authorList>
    </citation>
    <scope>NUCLEOTIDE SEQUENCE [LARGE SCALE GENOMIC DNA]</scope>
</reference>
<dbReference type="Proteomes" id="UP000249757">
    <property type="component" value="Unassembled WGS sequence"/>
</dbReference>
<sequence length="82" mass="9210">MSTDACGNIYDPSYQGAEESTGGESAVRARSDQRRLKEMGSSVSRENRRAGVVIIADFLNKLFQRDDDDESGEKIERRNNRP</sequence>
<keyword evidence="5" id="KW-1185">Reference proteome</keyword>
<dbReference type="AlphaFoldDB" id="A0A2W1F032"/>
<proteinExistence type="predicted"/>
<comment type="caution">
    <text evidence="2">The sequence shown here is derived from an EMBL/GenBank/DDBJ whole genome shotgun (WGS) entry which is preliminary data.</text>
</comment>